<dbReference type="GO" id="GO:0003677">
    <property type="term" value="F:DNA binding"/>
    <property type="evidence" value="ECO:0007669"/>
    <property type="project" value="InterPro"/>
</dbReference>
<dbReference type="GO" id="GO:0005524">
    <property type="term" value="F:ATP binding"/>
    <property type="evidence" value="ECO:0007669"/>
    <property type="project" value="InterPro"/>
</dbReference>
<dbReference type="InterPro" id="IPR045572">
    <property type="entry name" value="RE_endonuc_C"/>
</dbReference>
<dbReference type="AlphaFoldDB" id="A0A917KG23"/>
<sequence>MKIQFDRNQSYQLEAVAAVVDLFEGQPHAGASFYVTLGSGLGGQLTERGFANHLALDWPAIAANLQRIQARHGIRQDTVHPGMDFSIEMETGTGKTYVYLRTIHALYTTYGFTKFVIVVPSVAIREGVLKSVAMTREHFAELYGSYPWDCWTYDAKRTSVLHQFATSDKLQVLVINIDAFNKQANNVIHRELDQLFGRKPIEFIQQTRPIVILDEPQNMESAQARQAIASLHPLCTLRYSATHRRVYNLLYRLGPAEAYARQLVKRIEVNAVLDQPDLRRGFIRVESITAGRSKVAARLTIDVTTDRGPVRKTVQVSRNGTDLVALSGGRTAYQGYVVDHIDAARGQVVFTNGVVLRVGETWGPHQDEVMRAQVYETVQEHLEKELEVLHAFPPGRRLKVLSLFFLDRVAHYAEPDGKVRRWFEAAYRELSRQPRYRELGLPPVDKVHGGYFATDRKGRAKDTSGHSQEDEKVYELIMKDKERLLSLDEPLRFIFSHSALREGWDNPNVFQICTLSDAKSEIRKRQEIGRGLRLPVDETGVRVIGHPVNRLTVIANESYEDFARALQTEMELETGERFPAPDNARERMVVRIRPGLNEHPDFMALWDRIRWKTRYTVAFDPAELAAEAAAALREMPPVAVPSVRVVKGGLDITARGVTTRLLGVRERPLPPAPAGAGAAPAAMAAGDMAFAARAASAVAGVSPAVAPHPVPDLIGYIQQHTELTRRTIAEILVQSGRLADALVNPEAFLDGAVRAIREVLERHMVKGIHYAPTGEAYPPFFCTAGTGDGGFAAEVIMHKSRVVAVEKSVYPYLEVDSNIEAAFAAGLQAREDVLFFVKLPRWFRIDTPAGPHTPDWAVVKQSQPGGEKVYAVYETKGTVDPAGLRGEERLKVRCAKAHFAALGVKYRLVTRPDEV</sequence>
<evidence type="ECO:0008006" key="5">
    <source>
        <dbReference type="Google" id="ProtNLM"/>
    </source>
</evidence>
<keyword evidence="4" id="KW-1185">Reference proteome</keyword>
<feature type="domain" description="Helicase/UvrB N-terminal" evidence="1">
    <location>
        <begin position="66"/>
        <end position="244"/>
    </location>
</feature>
<dbReference type="RefSeq" id="WP_229776802.1">
    <property type="nucleotide sequence ID" value="NZ_BMOY01000034.1"/>
</dbReference>
<dbReference type="Pfam" id="PF19778">
    <property type="entry name" value="RE_endonuc"/>
    <property type="match status" value="1"/>
</dbReference>
<dbReference type="SUPFAM" id="SSF52540">
    <property type="entry name" value="P-loop containing nucleoside triphosphate hydrolases"/>
    <property type="match status" value="2"/>
</dbReference>
<evidence type="ECO:0000313" key="4">
    <source>
        <dbReference type="Proteomes" id="UP000637695"/>
    </source>
</evidence>
<dbReference type="GO" id="GO:0015668">
    <property type="term" value="F:type III site-specific deoxyribonuclease activity"/>
    <property type="evidence" value="ECO:0007669"/>
    <property type="project" value="InterPro"/>
</dbReference>
<evidence type="ECO:0000259" key="2">
    <source>
        <dbReference type="Pfam" id="PF19778"/>
    </source>
</evidence>
<feature type="domain" description="Type III restriction enzyme C-terminal endonuclease" evidence="2">
    <location>
        <begin position="806"/>
        <end position="910"/>
    </location>
</feature>
<name>A0A917KG23_9BACL</name>
<organism evidence="3 4">
    <name type="scientific">Alicyclobacillus cellulosilyticus</name>
    <dbReference type="NCBI Taxonomy" id="1003997"/>
    <lineage>
        <taxon>Bacteria</taxon>
        <taxon>Bacillati</taxon>
        <taxon>Bacillota</taxon>
        <taxon>Bacilli</taxon>
        <taxon>Bacillales</taxon>
        <taxon>Alicyclobacillaceae</taxon>
        <taxon>Alicyclobacillus</taxon>
    </lineage>
</organism>
<reference evidence="3" key="2">
    <citation type="submission" date="2020-09" db="EMBL/GenBank/DDBJ databases">
        <authorList>
            <person name="Sun Q."/>
            <person name="Ohkuma M."/>
        </authorList>
    </citation>
    <scope>NUCLEOTIDE SEQUENCE</scope>
    <source>
        <strain evidence="3">JCM 18487</strain>
    </source>
</reference>
<protein>
    <recommendedName>
        <fullName evidence="5">Type III restriction enzyme</fullName>
    </recommendedName>
</protein>
<accession>A0A917KG23</accession>
<evidence type="ECO:0000259" key="1">
    <source>
        <dbReference type="Pfam" id="PF04851"/>
    </source>
</evidence>
<reference evidence="3" key="1">
    <citation type="journal article" date="2014" name="Int. J. Syst. Evol. Microbiol.">
        <title>Complete genome sequence of Corynebacterium casei LMG S-19264T (=DSM 44701T), isolated from a smear-ripened cheese.</title>
        <authorList>
            <consortium name="US DOE Joint Genome Institute (JGI-PGF)"/>
            <person name="Walter F."/>
            <person name="Albersmeier A."/>
            <person name="Kalinowski J."/>
            <person name="Ruckert C."/>
        </authorList>
    </citation>
    <scope>NUCLEOTIDE SEQUENCE</scope>
    <source>
        <strain evidence="3">JCM 18487</strain>
    </source>
</reference>
<proteinExistence type="predicted"/>
<dbReference type="EMBL" id="BMOY01000034">
    <property type="protein sequence ID" value="GGJ10809.1"/>
    <property type="molecule type" value="Genomic_DNA"/>
</dbReference>
<dbReference type="InterPro" id="IPR006935">
    <property type="entry name" value="Helicase/UvrB_N"/>
</dbReference>
<dbReference type="InterPro" id="IPR027417">
    <property type="entry name" value="P-loop_NTPase"/>
</dbReference>
<dbReference type="Proteomes" id="UP000637695">
    <property type="component" value="Unassembled WGS sequence"/>
</dbReference>
<comment type="caution">
    <text evidence="3">The sequence shown here is derived from an EMBL/GenBank/DDBJ whole genome shotgun (WGS) entry which is preliminary data.</text>
</comment>
<dbReference type="Gene3D" id="3.40.50.300">
    <property type="entry name" value="P-loop containing nucleotide triphosphate hydrolases"/>
    <property type="match status" value="2"/>
</dbReference>
<gene>
    <name evidence="3" type="ORF">GCM10010885_20080</name>
</gene>
<evidence type="ECO:0000313" key="3">
    <source>
        <dbReference type="EMBL" id="GGJ10809.1"/>
    </source>
</evidence>
<dbReference type="Pfam" id="PF04851">
    <property type="entry name" value="ResIII"/>
    <property type="match status" value="1"/>
</dbReference>